<evidence type="ECO:0000313" key="3">
    <source>
        <dbReference type="EMBL" id="KAK3390502.1"/>
    </source>
</evidence>
<evidence type="ECO:0000259" key="2">
    <source>
        <dbReference type="PROSITE" id="PS50011"/>
    </source>
</evidence>
<feature type="region of interest" description="Disordered" evidence="1">
    <location>
        <begin position="1"/>
        <end position="127"/>
    </location>
</feature>
<dbReference type="EMBL" id="JAULSW010000002">
    <property type="protein sequence ID" value="KAK3390502.1"/>
    <property type="molecule type" value="Genomic_DNA"/>
</dbReference>
<dbReference type="Pfam" id="PF00069">
    <property type="entry name" value="Pkinase"/>
    <property type="match status" value="1"/>
</dbReference>
<feature type="compositionally biased region" description="Polar residues" evidence="1">
    <location>
        <begin position="13"/>
        <end position="27"/>
    </location>
</feature>
<dbReference type="GO" id="GO:0007165">
    <property type="term" value="P:signal transduction"/>
    <property type="evidence" value="ECO:0007669"/>
    <property type="project" value="TreeGrafter"/>
</dbReference>
<feature type="compositionally biased region" description="Basic and acidic residues" evidence="1">
    <location>
        <begin position="99"/>
        <end position="110"/>
    </location>
</feature>
<dbReference type="InterPro" id="IPR000719">
    <property type="entry name" value="Prot_kinase_dom"/>
</dbReference>
<feature type="region of interest" description="Disordered" evidence="1">
    <location>
        <begin position="602"/>
        <end position="621"/>
    </location>
</feature>
<accession>A0AAE0U4H7</accession>
<dbReference type="SUPFAM" id="SSF56112">
    <property type="entry name" value="Protein kinase-like (PK-like)"/>
    <property type="match status" value="1"/>
</dbReference>
<feature type="compositionally biased region" description="Polar residues" evidence="1">
    <location>
        <begin position="41"/>
        <end position="54"/>
    </location>
</feature>
<evidence type="ECO:0000313" key="4">
    <source>
        <dbReference type="Proteomes" id="UP001285441"/>
    </source>
</evidence>
<reference evidence="3" key="1">
    <citation type="journal article" date="2023" name="Mol. Phylogenet. Evol.">
        <title>Genome-scale phylogeny and comparative genomics of the fungal order Sordariales.</title>
        <authorList>
            <person name="Hensen N."/>
            <person name="Bonometti L."/>
            <person name="Westerberg I."/>
            <person name="Brannstrom I.O."/>
            <person name="Guillou S."/>
            <person name="Cros-Aarteil S."/>
            <person name="Calhoun S."/>
            <person name="Haridas S."/>
            <person name="Kuo A."/>
            <person name="Mondo S."/>
            <person name="Pangilinan J."/>
            <person name="Riley R."/>
            <person name="LaButti K."/>
            <person name="Andreopoulos B."/>
            <person name="Lipzen A."/>
            <person name="Chen C."/>
            <person name="Yan M."/>
            <person name="Daum C."/>
            <person name="Ng V."/>
            <person name="Clum A."/>
            <person name="Steindorff A."/>
            <person name="Ohm R.A."/>
            <person name="Martin F."/>
            <person name="Silar P."/>
            <person name="Natvig D.O."/>
            <person name="Lalanne C."/>
            <person name="Gautier V."/>
            <person name="Ament-Velasquez S.L."/>
            <person name="Kruys A."/>
            <person name="Hutchinson M.I."/>
            <person name="Powell A.J."/>
            <person name="Barry K."/>
            <person name="Miller A.N."/>
            <person name="Grigoriev I.V."/>
            <person name="Debuchy R."/>
            <person name="Gladieux P."/>
            <person name="Hiltunen Thoren M."/>
            <person name="Johannesson H."/>
        </authorList>
    </citation>
    <scope>NUCLEOTIDE SEQUENCE</scope>
    <source>
        <strain evidence="3">CBS 232.78</strain>
    </source>
</reference>
<name>A0AAE0U4H7_9PEZI</name>
<feature type="region of interest" description="Disordered" evidence="1">
    <location>
        <begin position="696"/>
        <end position="718"/>
    </location>
</feature>
<feature type="compositionally biased region" description="Basic and acidic residues" evidence="1">
    <location>
        <begin position="833"/>
        <end position="855"/>
    </location>
</feature>
<feature type="domain" description="Protein kinase" evidence="2">
    <location>
        <begin position="365"/>
        <end position="600"/>
    </location>
</feature>
<dbReference type="CDD" id="cd00180">
    <property type="entry name" value="PKc"/>
    <property type="match status" value="1"/>
</dbReference>
<feature type="compositionally biased region" description="Basic and acidic residues" evidence="1">
    <location>
        <begin position="891"/>
        <end position="904"/>
    </location>
</feature>
<dbReference type="Proteomes" id="UP001285441">
    <property type="component" value="Unassembled WGS sequence"/>
</dbReference>
<feature type="region of interest" description="Disordered" evidence="1">
    <location>
        <begin position="745"/>
        <end position="872"/>
    </location>
</feature>
<dbReference type="PANTHER" id="PTHR23257">
    <property type="entry name" value="SERINE-THREONINE PROTEIN KINASE"/>
    <property type="match status" value="1"/>
</dbReference>
<feature type="compositionally biased region" description="Basic and acidic residues" evidence="1">
    <location>
        <begin position="184"/>
        <end position="210"/>
    </location>
</feature>
<evidence type="ECO:0000256" key="1">
    <source>
        <dbReference type="SAM" id="MobiDB-lite"/>
    </source>
</evidence>
<comment type="caution">
    <text evidence="3">The sequence shown here is derived from an EMBL/GenBank/DDBJ whole genome shotgun (WGS) entry which is preliminary data.</text>
</comment>
<feature type="compositionally biased region" description="Polar residues" evidence="1">
    <location>
        <begin position="114"/>
        <end position="123"/>
    </location>
</feature>
<feature type="compositionally biased region" description="Basic and acidic residues" evidence="1">
    <location>
        <begin position="745"/>
        <end position="754"/>
    </location>
</feature>
<dbReference type="InterPro" id="IPR050167">
    <property type="entry name" value="Ser_Thr_protein_kinase"/>
</dbReference>
<proteinExistence type="predicted"/>
<organism evidence="3 4">
    <name type="scientific">Podospora didyma</name>
    <dbReference type="NCBI Taxonomy" id="330526"/>
    <lineage>
        <taxon>Eukaryota</taxon>
        <taxon>Fungi</taxon>
        <taxon>Dikarya</taxon>
        <taxon>Ascomycota</taxon>
        <taxon>Pezizomycotina</taxon>
        <taxon>Sordariomycetes</taxon>
        <taxon>Sordariomycetidae</taxon>
        <taxon>Sordariales</taxon>
        <taxon>Podosporaceae</taxon>
        <taxon>Podospora</taxon>
    </lineage>
</organism>
<feature type="region of interest" description="Disordered" evidence="1">
    <location>
        <begin position="884"/>
        <end position="925"/>
    </location>
</feature>
<dbReference type="GO" id="GO:0004672">
    <property type="term" value="F:protein kinase activity"/>
    <property type="evidence" value="ECO:0007669"/>
    <property type="project" value="InterPro"/>
</dbReference>
<dbReference type="PANTHER" id="PTHR23257:SF770">
    <property type="entry name" value="STRESS-ACTIVATED PROTEIN KINASE ALPHA"/>
    <property type="match status" value="1"/>
</dbReference>
<dbReference type="Gene3D" id="1.10.510.10">
    <property type="entry name" value="Transferase(Phosphotransferase) domain 1"/>
    <property type="match status" value="1"/>
</dbReference>
<dbReference type="PROSITE" id="PS50011">
    <property type="entry name" value="PROTEIN_KINASE_DOM"/>
    <property type="match status" value="1"/>
</dbReference>
<dbReference type="GO" id="GO:0005524">
    <property type="term" value="F:ATP binding"/>
    <property type="evidence" value="ECO:0007669"/>
    <property type="project" value="InterPro"/>
</dbReference>
<reference evidence="3" key="2">
    <citation type="submission" date="2023-06" db="EMBL/GenBank/DDBJ databases">
        <authorList>
            <consortium name="Lawrence Berkeley National Laboratory"/>
            <person name="Haridas S."/>
            <person name="Hensen N."/>
            <person name="Bonometti L."/>
            <person name="Westerberg I."/>
            <person name="Brannstrom I.O."/>
            <person name="Guillou S."/>
            <person name="Cros-Aarteil S."/>
            <person name="Calhoun S."/>
            <person name="Kuo A."/>
            <person name="Mondo S."/>
            <person name="Pangilinan J."/>
            <person name="Riley R."/>
            <person name="LaButti K."/>
            <person name="Andreopoulos B."/>
            <person name="Lipzen A."/>
            <person name="Chen C."/>
            <person name="Yanf M."/>
            <person name="Daum C."/>
            <person name="Ng V."/>
            <person name="Clum A."/>
            <person name="Steindorff A."/>
            <person name="Ohm R."/>
            <person name="Martin F."/>
            <person name="Silar P."/>
            <person name="Natvig D."/>
            <person name="Lalanne C."/>
            <person name="Gautier V."/>
            <person name="Ament-velasquez S.L."/>
            <person name="Kruys A."/>
            <person name="Hutchinson M.I."/>
            <person name="Powell A.J."/>
            <person name="Barry K."/>
            <person name="Miller A.N."/>
            <person name="Grigoriev I.V."/>
            <person name="Debuchy R."/>
            <person name="Gladieux P."/>
            <person name="Thoren M.H."/>
            <person name="Johannesson H."/>
        </authorList>
    </citation>
    <scope>NUCLEOTIDE SEQUENCE</scope>
    <source>
        <strain evidence="3">CBS 232.78</strain>
    </source>
</reference>
<sequence>MAQPQLDAPARDTVSTADSNGHLQQSIWRRMFFGRDKDNRGSATDPTSKGQGADQQDDKAGLIRRVSRKVVPGLPRAQTFKRQQSELRNKLEPVQPTPAERRAVSMDRRIHASKSASISNPRTSAPDFMRRSISTAPSVPAIPTSPYDEAMRDDIEHSNGHQTVPEKQPADAANFGLVQDLEQEQEHEREHEQEQEQEQEQEREQEHGHENRLGHVADAVSTGDAHSMTTSQYDLLIHDELERIWILNLSMHFRDKSKREKFFVTYREHSTLWRRVTVSIDYRDAQENSLEMDLVQTKFQREKSAKIYEAIRESLVDIQFYDTVTNLKLQTTDGRLHVHVVEDTNEIINYPTVRMVQHMRCRRVKEREIEFESHMSGFVYKVRINGETLIKKEIPGPDTVDEFLYEINALNRLRSAQNVIEFYGVIVDDNEENVKGLLISYAERGALIDVIFDHDHGLPWQTREKWARQIVGGLSEIHEAGFVQGDFTLSNIVIDDNGDAKIIDINRRGCPVGWEPPEATPLIESNQHISMYIGVKSDLYQLGMVLWALATQDDEPEQHGRPLTIPTELHVPDWYRHIVETCLSEDPRYRVQALRLLPLFPDPEEESQYDGHPDAPSVSIDDNYSRQDYLDESFTSTGVPEIRTVQPPNSWSYVGWSNPYLSPAVADDPYYYPARGRSPPSPIPSNHDGCEPSRYGHIRPSWSDSHNQGYDAPSVSDITHSEYEVESRVDFTSKEEIPQVTEIALGEHGERLADSSEPDGSDGISPGTQQHPAEASHPGGNETAGPTIYNHEDGDPSAPQEPLEFSDVAMTPRRVDTEAVNDEGLLSGLTKTGKTEPDSPADSGKDVMESTEGRHRASSSESRGEYVLGSGDICGNNRYLPEALVRAPQELSERASEPRSDPTTKNEPGPSLIAQAPSLPGSPTITPSLTLGFALPDDLKGIGSAYDLSSEGRHDLIPEDDFVIELSTAGDDTH</sequence>
<gene>
    <name evidence="3" type="ORF">B0H63DRAFT_117285</name>
</gene>
<feature type="region of interest" description="Disordered" evidence="1">
    <location>
        <begin position="182"/>
        <end position="210"/>
    </location>
</feature>
<dbReference type="GO" id="GO:0005737">
    <property type="term" value="C:cytoplasm"/>
    <property type="evidence" value="ECO:0007669"/>
    <property type="project" value="TreeGrafter"/>
</dbReference>
<dbReference type="AlphaFoldDB" id="A0AAE0U4H7"/>
<dbReference type="InterPro" id="IPR011009">
    <property type="entry name" value="Kinase-like_dom_sf"/>
</dbReference>
<protein>
    <recommendedName>
        <fullName evidence="2">Protein kinase domain-containing protein</fullName>
    </recommendedName>
</protein>
<keyword evidence="4" id="KW-1185">Reference proteome</keyword>